<sequence>MKFIQRLSLLTAVAIGLIASPGAFAQSSAKPKQSGTPAPGVTQYVDPFIGTGFHGHVFLGANVPFGAVQLGPTLLGPMGLADGWDWCSGYHNTDSLLIGFSHTHLSGTGIGDLGDVLIMPTTGPVHLTKGKPRDSQSGYASHFVHSDETARPGYYAVKLPRYNVGAELTATERVGMHRYTFPKTSDAHILIDLEQGIGWDKSTETKLEKLNDSTLVGYRFSKGWAADQRLFFAIVLSRPVASFALYDDQTAATGQSLTSAKTKGVLSFATKAGETVQLKVGISPVSADNALANIRAEIPGWNFNQVRADADAVWNRELGKVQVKSADRSRLTTFYTALYHTMIAPSIFNDHNGDYRGTDKKVYSKAPFTNLTTFSLWDTYRAANPLYTLVQPQRVGDMVNSMLAIGEQQGSLPIWPLMGNETNTMPGNSSLPIISDAILKRIPGIDANRAYTAMKASAMRDPRGLKWARNLQFIPADSMVESVAQGLEYAIDDWAVAQVAKKLGKTDDYAYFSKRAKAYQHYFDPATKFMRGRVSETAWRTPFSPVVSRHMKDDFAEGNAWQYTWLVPQDVEGLMALMGGEQAFTKKLDSLFVVKSDMGAEASNDITGLIGQYAHGNEPSHHITYLYAYAGQPWKTADKVRYIMDSLYSARPDGLCGNEDVGQMSAWYVLSAMGFYPVNPANGAYVFGSPLFDAVTLSLPGNKSFSINVRNNSTKNRYIKAMTLNGKPYARSYIHHQDLLNGGTLVIDMSDKPSTTWGTAPTDRPRSVY</sequence>
<dbReference type="Pfam" id="PF07971">
    <property type="entry name" value="Glyco_hydro_92"/>
    <property type="match status" value="1"/>
</dbReference>
<feature type="chain" id="PRO_5029567591" evidence="4">
    <location>
        <begin position="26"/>
        <end position="769"/>
    </location>
</feature>
<evidence type="ECO:0000256" key="2">
    <source>
        <dbReference type="ARBA" id="ARBA00011245"/>
    </source>
</evidence>
<dbReference type="GO" id="GO:0005829">
    <property type="term" value="C:cytosol"/>
    <property type="evidence" value="ECO:0007669"/>
    <property type="project" value="TreeGrafter"/>
</dbReference>
<evidence type="ECO:0000313" key="8">
    <source>
        <dbReference type="Proteomes" id="UP000501128"/>
    </source>
</evidence>
<keyword evidence="4" id="KW-0732">Signal</keyword>
<keyword evidence="8" id="KW-1185">Reference proteome</keyword>
<reference evidence="7 8" key="1">
    <citation type="submission" date="2020-04" db="EMBL/GenBank/DDBJ databases">
        <title>Genome sequencing of novel species.</title>
        <authorList>
            <person name="Heo J."/>
            <person name="Kim S.-J."/>
            <person name="Kim J.-S."/>
            <person name="Hong S.-B."/>
            <person name="Kwon S.-W."/>
        </authorList>
    </citation>
    <scope>NUCLEOTIDE SEQUENCE [LARGE SCALE GENOMIC DNA]</scope>
    <source>
        <strain evidence="7 8">CJU-R4</strain>
    </source>
</reference>
<dbReference type="RefSeq" id="WP_169549085.1">
    <property type="nucleotide sequence ID" value="NZ_CP051677.1"/>
</dbReference>
<evidence type="ECO:0000259" key="5">
    <source>
        <dbReference type="Pfam" id="PF07971"/>
    </source>
</evidence>
<dbReference type="KEGG" id="srho:HH216_00940"/>
<evidence type="ECO:0000256" key="3">
    <source>
        <dbReference type="ARBA" id="ARBA00022837"/>
    </source>
</evidence>
<dbReference type="InterPro" id="IPR050883">
    <property type="entry name" value="PNGase"/>
</dbReference>
<organism evidence="7 8">
    <name type="scientific">Spirosoma rhododendri</name>
    <dbReference type="NCBI Taxonomy" id="2728024"/>
    <lineage>
        <taxon>Bacteria</taxon>
        <taxon>Pseudomonadati</taxon>
        <taxon>Bacteroidota</taxon>
        <taxon>Cytophagia</taxon>
        <taxon>Cytophagales</taxon>
        <taxon>Cytophagaceae</taxon>
        <taxon>Spirosoma</taxon>
    </lineage>
</organism>
<comment type="subunit">
    <text evidence="2">Monomer.</text>
</comment>
<feature type="signal peptide" evidence="4">
    <location>
        <begin position="1"/>
        <end position="25"/>
    </location>
</feature>
<dbReference type="InterPro" id="IPR012939">
    <property type="entry name" value="Glyco_hydro_92"/>
</dbReference>
<evidence type="ECO:0000256" key="1">
    <source>
        <dbReference type="ARBA" id="ARBA00001913"/>
    </source>
</evidence>
<evidence type="ECO:0000259" key="6">
    <source>
        <dbReference type="Pfam" id="PF17678"/>
    </source>
</evidence>
<dbReference type="Pfam" id="PF17678">
    <property type="entry name" value="Glyco_hydro_92N"/>
    <property type="match status" value="1"/>
</dbReference>
<dbReference type="GO" id="GO:0000224">
    <property type="term" value="F:peptide-N4-(N-acetyl-beta-glucosaminyl)asparagine amidase activity"/>
    <property type="evidence" value="ECO:0007669"/>
    <property type="project" value="TreeGrafter"/>
</dbReference>
<protein>
    <submittedName>
        <fullName evidence="7">Glycoside hydrolase family 92 protein</fullName>
    </submittedName>
</protein>
<dbReference type="PANTHER" id="PTHR12143">
    <property type="entry name" value="PEPTIDE N-GLYCANASE PNGASE -RELATED"/>
    <property type="match status" value="1"/>
</dbReference>
<keyword evidence="7" id="KW-0378">Hydrolase</keyword>
<dbReference type="GO" id="GO:0005975">
    <property type="term" value="P:carbohydrate metabolic process"/>
    <property type="evidence" value="ECO:0007669"/>
    <property type="project" value="InterPro"/>
</dbReference>
<dbReference type="Gene3D" id="3.30.2080.10">
    <property type="entry name" value="GH92 mannosidase domain"/>
    <property type="match status" value="1"/>
</dbReference>
<evidence type="ECO:0000313" key="7">
    <source>
        <dbReference type="EMBL" id="QJD77141.1"/>
    </source>
</evidence>
<dbReference type="InterPro" id="IPR005887">
    <property type="entry name" value="GH92_a_mannosidase_put"/>
</dbReference>
<dbReference type="GO" id="GO:0030246">
    <property type="term" value="F:carbohydrate binding"/>
    <property type="evidence" value="ECO:0007669"/>
    <property type="project" value="InterPro"/>
</dbReference>
<feature type="domain" description="Glycosyl hydrolase family 92 N-terminal" evidence="6">
    <location>
        <begin position="44"/>
        <end position="283"/>
    </location>
</feature>
<dbReference type="Gene3D" id="1.20.1050.60">
    <property type="entry name" value="alpha-1,2-mannosidase"/>
    <property type="match status" value="1"/>
</dbReference>
<dbReference type="InterPro" id="IPR014718">
    <property type="entry name" value="GH-type_carb-bd"/>
</dbReference>
<accession>A0A7L5DIE3</accession>
<dbReference type="InterPro" id="IPR041371">
    <property type="entry name" value="GH92_N"/>
</dbReference>
<dbReference type="SUPFAM" id="SSF48208">
    <property type="entry name" value="Six-hairpin glycosidases"/>
    <property type="match status" value="1"/>
</dbReference>
<dbReference type="FunFam" id="3.30.2080.10:FF:000001">
    <property type="entry name" value="Alpha-1,2-mannosidase subfamily"/>
    <property type="match status" value="1"/>
</dbReference>
<dbReference type="InterPro" id="IPR008928">
    <property type="entry name" value="6-hairpin_glycosidase_sf"/>
</dbReference>
<feature type="domain" description="Glycosyl hydrolase family 92" evidence="5">
    <location>
        <begin position="289"/>
        <end position="750"/>
    </location>
</feature>
<dbReference type="GO" id="GO:0006516">
    <property type="term" value="P:glycoprotein catabolic process"/>
    <property type="evidence" value="ECO:0007669"/>
    <property type="project" value="TreeGrafter"/>
</dbReference>
<dbReference type="FunFam" id="1.20.1050.60:FF:000001">
    <property type="entry name" value="Putative alpha-1,2-mannosidase"/>
    <property type="match status" value="1"/>
</dbReference>
<dbReference type="NCBIfam" id="TIGR01180">
    <property type="entry name" value="aman2_put"/>
    <property type="match status" value="1"/>
</dbReference>
<proteinExistence type="predicted"/>
<name>A0A7L5DIE3_9BACT</name>
<dbReference type="EMBL" id="CP051677">
    <property type="protein sequence ID" value="QJD77141.1"/>
    <property type="molecule type" value="Genomic_DNA"/>
</dbReference>
<comment type="cofactor">
    <cofactor evidence="1">
        <name>Ca(2+)</name>
        <dbReference type="ChEBI" id="CHEBI:29108"/>
    </cofactor>
</comment>
<dbReference type="Gene3D" id="2.70.98.10">
    <property type="match status" value="1"/>
</dbReference>
<keyword evidence="3" id="KW-0106">Calcium</keyword>
<evidence type="ECO:0000256" key="4">
    <source>
        <dbReference type="SAM" id="SignalP"/>
    </source>
</evidence>
<dbReference type="PANTHER" id="PTHR12143:SF39">
    <property type="entry name" value="SECRETED PROTEIN"/>
    <property type="match status" value="1"/>
</dbReference>
<dbReference type="AlphaFoldDB" id="A0A7L5DIE3"/>
<gene>
    <name evidence="7" type="ORF">HH216_00940</name>
</gene>
<dbReference type="Proteomes" id="UP000501128">
    <property type="component" value="Chromosome"/>
</dbReference>
<dbReference type="Gene3D" id="1.20.1610.10">
    <property type="entry name" value="alpha-1,2-mannosidases domains"/>
    <property type="match status" value="1"/>
</dbReference>